<organism evidence="2 3">
    <name type="scientific">Chryseosolibacter histidini</name>
    <dbReference type="NCBI Taxonomy" id="2782349"/>
    <lineage>
        <taxon>Bacteria</taxon>
        <taxon>Pseudomonadati</taxon>
        <taxon>Bacteroidota</taxon>
        <taxon>Cytophagia</taxon>
        <taxon>Cytophagales</taxon>
        <taxon>Chryseotaleaceae</taxon>
        <taxon>Chryseosolibacter</taxon>
    </lineage>
</organism>
<evidence type="ECO:0000313" key="3">
    <source>
        <dbReference type="Proteomes" id="UP001319200"/>
    </source>
</evidence>
<dbReference type="AlphaFoldDB" id="A0AAP2DT02"/>
<dbReference type="RefSeq" id="WP_254168259.1">
    <property type="nucleotide sequence ID" value="NZ_JAHESF010000032.1"/>
</dbReference>
<dbReference type="Pfam" id="PF09345">
    <property type="entry name" value="SiaC"/>
    <property type="match status" value="1"/>
</dbReference>
<protein>
    <submittedName>
        <fullName evidence="2">SiaC family regulatory phosphoprotein</fullName>
    </submittedName>
</protein>
<evidence type="ECO:0000259" key="1">
    <source>
        <dbReference type="Pfam" id="PF09345"/>
    </source>
</evidence>
<dbReference type="EMBL" id="JAHESF010000032">
    <property type="protein sequence ID" value="MBT1699974.1"/>
    <property type="molecule type" value="Genomic_DNA"/>
</dbReference>
<feature type="domain" description="SiaC family regulatory phosphoprotein" evidence="1">
    <location>
        <begin position="7"/>
        <end position="117"/>
    </location>
</feature>
<proteinExistence type="predicted"/>
<dbReference type="InterPro" id="IPR018530">
    <property type="entry name" value="SiaC"/>
</dbReference>
<evidence type="ECO:0000313" key="2">
    <source>
        <dbReference type="EMBL" id="MBT1699974.1"/>
    </source>
</evidence>
<dbReference type="Proteomes" id="UP001319200">
    <property type="component" value="Unassembled WGS sequence"/>
</dbReference>
<sequence length="120" mass="13479">MNPLHLEGTPDTPTITLNKADGIFEIAGRSLPEDVIEFYSPAIAWMKEYAKAPNPTTVFKFKLDYFNTASSKVILELLNALKDIKGMQVEWHYLEDDEDILDAGKEFAEQVTVPITFKAG</sequence>
<gene>
    <name evidence="2" type="ORF">KK083_24015</name>
</gene>
<accession>A0AAP2DT02</accession>
<comment type="caution">
    <text evidence="2">The sequence shown here is derived from an EMBL/GenBank/DDBJ whole genome shotgun (WGS) entry which is preliminary data.</text>
</comment>
<name>A0AAP2DT02_9BACT</name>
<reference evidence="2 3" key="1">
    <citation type="submission" date="2021-05" db="EMBL/GenBank/DDBJ databases">
        <title>A Polyphasic approach of four new species of the genus Ohtaekwangia: Ohtaekwangia histidinii sp. nov., Ohtaekwangia cretensis sp. nov., Ohtaekwangia indiensis sp. nov., Ohtaekwangia reichenbachii sp. nov. from diverse environment.</title>
        <authorList>
            <person name="Octaviana S."/>
        </authorList>
    </citation>
    <scope>NUCLEOTIDE SEQUENCE [LARGE SCALE GENOMIC DNA]</scope>
    <source>
        <strain evidence="2 3">PWU4</strain>
    </source>
</reference>
<keyword evidence="3" id="KW-1185">Reference proteome</keyword>